<proteinExistence type="predicted"/>
<sequence>MRGLFALYVLLFSAAVQADPCSGGDRSLDAARREALAPVVSRDVTLLLWPHFKAHFDPGPQRVLSSLRMRGWFVLYVDTGKTDDVALFYAGDPARGGRYAGFWGGSAPTDEGPQLRRELLRDIPGIPPALAGCFAWRVTQHPEQYPWP</sequence>
<name>A0ABV2TI21_9RHOO</name>
<gene>
    <name evidence="2" type="ORF">ABXR19_05155</name>
</gene>
<reference evidence="2 3" key="1">
    <citation type="submission" date="2024-07" db="EMBL/GenBank/DDBJ databases">
        <title>Uliginosibacterium flavum JJ3220;KACC:17644.</title>
        <authorList>
            <person name="Kim M.K."/>
        </authorList>
    </citation>
    <scope>NUCLEOTIDE SEQUENCE [LARGE SCALE GENOMIC DNA]</scope>
    <source>
        <strain evidence="2 3">KACC:17644</strain>
    </source>
</reference>
<dbReference type="Proteomes" id="UP001549691">
    <property type="component" value="Unassembled WGS sequence"/>
</dbReference>
<protein>
    <submittedName>
        <fullName evidence="2">Uncharacterized protein</fullName>
    </submittedName>
</protein>
<dbReference type="RefSeq" id="WP_354600031.1">
    <property type="nucleotide sequence ID" value="NZ_JBEWZI010000004.1"/>
</dbReference>
<comment type="caution">
    <text evidence="2">The sequence shown here is derived from an EMBL/GenBank/DDBJ whole genome shotgun (WGS) entry which is preliminary data.</text>
</comment>
<keyword evidence="1" id="KW-0732">Signal</keyword>
<feature type="chain" id="PRO_5045295828" evidence="1">
    <location>
        <begin position="19"/>
        <end position="148"/>
    </location>
</feature>
<evidence type="ECO:0000256" key="1">
    <source>
        <dbReference type="SAM" id="SignalP"/>
    </source>
</evidence>
<evidence type="ECO:0000313" key="2">
    <source>
        <dbReference type="EMBL" id="MET7013567.1"/>
    </source>
</evidence>
<feature type="signal peptide" evidence="1">
    <location>
        <begin position="1"/>
        <end position="18"/>
    </location>
</feature>
<dbReference type="EMBL" id="JBEWZI010000004">
    <property type="protein sequence ID" value="MET7013567.1"/>
    <property type="molecule type" value="Genomic_DNA"/>
</dbReference>
<accession>A0ABV2TI21</accession>
<organism evidence="2 3">
    <name type="scientific">Uliginosibacterium flavum</name>
    <dbReference type="NCBI Taxonomy" id="1396831"/>
    <lineage>
        <taxon>Bacteria</taxon>
        <taxon>Pseudomonadati</taxon>
        <taxon>Pseudomonadota</taxon>
        <taxon>Betaproteobacteria</taxon>
        <taxon>Rhodocyclales</taxon>
        <taxon>Zoogloeaceae</taxon>
        <taxon>Uliginosibacterium</taxon>
    </lineage>
</organism>
<evidence type="ECO:0000313" key="3">
    <source>
        <dbReference type="Proteomes" id="UP001549691"/>
    </source>
</evidence>
<keyword evidence="3" id="KW-1185">Reference proteome</keyword>